<sequence length="423" mass="45602">MSELALLGGTPVRRDRPWPKWPQYDAASEQALLDALRSRRWAVSWASDGTHACERRFAEAFAAYSDVPYGVSVDHGSSALVVALEALDIGPGDEVVVPTLTWVAPVTAVLRVGALPVLADSDPETGCLTAQSIRDAMGPRTKAVIVVHLAATVADLPAITALTEDAGIHLIEDCAQAHGARWGDRAVGSFGAIGAFSFQNGKVLAGGEGGAVITADERLYRRAQQLRADSRRYHPGPPVAGTLELVEDGEVMGANYCMSELTAALLLDQLPRLQDQHRHRAKTAADLEQGLARLGGFGPIPVPEQVQLRSIYEYGVRFPAGTFGAVPLDRVAQALTAELGMTWYPPDAPLHRSVMLRPHTKRRFAAAWTEAARDRAFSRDFGGARRYCETTLLFHHSALLGDSTDADDIVAALAKVRDRHPDL</sequence>
<gene>
    <name evidence="3" type="ordered locus">Francci3_3363</name>
</gene>
<dbReference type="GO" id="GO:0030170">
    <property type="term" value="F:pyridoxal phosphate binding"/>
    <property type="evidence" value="ECO:0007669"/>
    <property type="project" value="TreeGrafter"/>
</dbReference>
<dbReference type="STRING" id="106370.Francci3_3363"/>
<keyword evidence="4" id="KW-1185">Reference proteome</keyword>
<keyword evidence="2" id="KW-0663">Pyridoxal phosphate</keyword>
<reference evidence="3 4" key="1">
    <citation type="journal article" date="2007" name="Genome Res.">
        <title>Genome characteristics of facultatively symbiotic Frankia sp. strains reflect host range and host plant biogeography.</title>
        <authorList>
            <person name="Normand P."/>
            <person name="Lapierre P."/>
            <person name="Tisa L.S."/>
            <person name="Gogarten J.P."/>
            <person name="Alloisio N."/>
            <person name="Bagnarol E."/>
            <person name="Bassi C.A."/>
            <person name="Berry A.M."/>
            <person name="Bickhart D.M."/>
            <person name="Choisne N."/>
            <person name="Couloux A."/>
            <person name="Cournoyer B."/>
            <person name="Cruveiller S."/>
            <person name="Daubin V."/>
            <person name="Demange N."/>
            <person name="Francino M.P."/>
            <person name="Goltsman E."/>
            <person name="Huang Y."/>
            <person name="Kopp O.R."/>
            <person name="Labarre L."/>
            <person name="Lapidus A."/>
            <person name="Lavire C."/>
            <person name="Marechal J."/>
            <person name="Martinez M."/>
            <person name="Mastronunzio J.E."/>
            <person name="Mullin B.C."/>
            <person name="Niemann J."/>
            <person name="Pujic P."/>
            <person name="Rawnsley T."/>
            <person name="Rouy Z."/>
            <person name="Schenowitz C."/>
            <person name="Sellstedt A."/>
            <person name="Tavares F."/>
            <person name="Tomkins J.P."/>
            <person name="Vallenet D."/>
            <person name="Valverde C."/>
            <person name="Wall L.G."/>
            <person name="Wang Y."/>
            <person name="Medigue C."/>
            <person name="Benson D.R."/>
        </authorList>
    </citation>
    <scope>NUCLEOTIDE SEQUENCE [LARGE SCALE GENOMIC DNA]</scope>
    <source>
        <strain evidence="4">DSM 45818 / CECT 9043 / CcI3</strain>
    </source>
</reference>
<dbReference type="PANTHER" id="PTHR30244">
    <property type="entry name" value="TRANSAMINASE"/>
    <property type="match status" value="1"/>
</dbReference>
<dbReference type="GO" id="GO:0000271">
    <property type="term" value="P:polysaccharide biosynthetic process"/>
    <property type="evidence" value="ECO:0007669"/>
    <property type="project" value="TreeGrafter"/>
</dbReference>
<evidence type="ECO:0000313" key="4">
    <source>
        <dbReference type="Proteomes" id="UP000001937"/>
    </source>
</evidence>
<comment type="cofactor">
    <cofactor evidence="1">
        <name>pyridoxal 5'-phosphate</name>
        <dbReference type="ChEBI" id="CHEBI:597326"/>
    </cofactor>
</comment>
<dbReference type="EMBL" id="CP000249">
    <property type="protein sequence ID" value="ABD12718.1"/>
    <property type="molecule type" value="Genomic_DNA"/>
</dbReference>
<dbReference type="Gene3D" id="3.90.1150.10">
    <property type="entry name" value="Aspartate Aminotransferase, domain 1"/>
    <property type="match status" value="1"/>
</dbReference>
<dbReference type="AlphaFoldDB" id="Q2J7M4"/>
<dbReference type="InterPro" id="IPR015422">
    <property type="entry name" value="PyrdxlP-dep_Trfase_small"/>
</dbReference>
<dbReference type="eggNOG" id="COG0399">
    <property type="taxonomic scope" value="Bacteria"/>
</dbReference>
<name>Q2J7M4_FRACC</name>
<keyword evidence="3" id="KW-0032">Aminotransferase</keyword>
<evidence type="ECO:0000256" key="2">
    <source>
        <dbReference type="RuleBase" id="RU004508"/>
    </source>
</evidence>
<evidence type="ECO:0000313" key="3">
    <source>
        <dbReference type="EMBL" id="ABD12718.1"/>
    </source>
</evidence>
<dbReference type="InterPro" id="IPR015421">
    <property type="entry name" value="PyrdxlP-dep_Trfase_major"/>
</dbReference>
<evidence type="ECO:0000256" key="1">
    <source>
        <dbReference type="ARBA" id="ARBA00001933"/>
    </source>
</evidence>
<comment type="similarity">
    <text evidence="2">Belongs to the DegT/DnrJ/EryC1 family.</text>
</comment>
<dbReference type="Pfam" id="PF01041">
    <property type="entry name" value="DegT_DnrJ_EryC1"/>
    <property type="match status" value="1"/>
</dbReference>
<dbReference type="PANTHER" id="PTHR30244:SF34">
    <property type="entry name" value="DTDP-4-AMINO-4,6-DIDEOXYGALACTOSE TRANSAMINASE"/>
    <property type="match status" value="1"/>
</dbReference>
<dbReference type="OrthoDB" id="9804264at2"/>
<dbReference type="InterPro" id="IPR000653">
    <property type="entry name" value="DegT/StrS_aminotransferase"/>
</dbReference>
<dbReference type="Proteomes" id="UP000001937">
    <property type="component" value="Chromosome"/>
</dbReference>
<dbReference type="SUPFAM" id="SSF53383">
    <property type="entry name" value="PLP-dependent transferases"/>
    <property type="match status" value="1"/>
</dbReference>
<protein>
    <submittedName>
        <fullName evidence="3">DegT/DnrJ/EryC1/StrS aminotransferase</fullName>
    </submittedName>
</protein>
<organism evidence="3 4">
    <name type="scientific">Frankia casuarinae (strain DSM 45818 / CECT 9043 / HFP020203 / CcI3)</name>
    <dbReference type="NCBI Taxonomy" id="106370"/>
    <lineage>
        <taxon>Bacteria</taxon>
        <taxon>Bacillati</taxon>
        <taxon>Actinomycetota</taxon>
        <taxon>Actinomycetes</taxon>
        <taxon>Frankiales</taxon>
        <taxon>Frankiaceae</taxon>
        <taxon>Frankia</taxon>
    </lineage>
</organism>
<accession>A0A1X1PY02</accession>
<dbReference type="RefSeq" id="WP_011437744.1">
    <property type="nucleotide sequence ID" value="NC_007777.1"/>
</dbReference>
<proteinExistence type="inferred from homology"/>
<dbReference type="HOGENOM" id="CLU_033332_7_1_11"/>
<keyword evidence="3" id="KW-0808">Transferase</keyword>
<dbReference type="InterPro" id="IPR015424">
    <property type="entry name" value="PyrdxlP-dep_Trfase"/>
</dbReference>
<accession>Q2J7M4</accession>
<dbReference type="KEGG" id="fra:Francci3_3363"/>
<dbReference type="GO" id="GO:0008483">
    <property type="term" value="F:transaminase activity"/>
    <property type="evidence" value="ECO:0007669"/>
    <property type="project" value="UniProtKB-KW"/>
</dbReference>
<dbReference type="CDD" id="cd00616">
    <property type="entry name" value="AHBA_syn"/>
    <property type="match status" value="1"/>
</dbReference>
<dbReference type="Gene3D" id="3.40.640.10">
    <property type="entry name" value="Type I PLP-dependent aspartate aminotransferase-like (Major domain)"/>
    <property type="match status" value="1"/>
</dbReference>